<dbReference type="GO" id="GO:0006826">
    <property type="term" value="P:iron ion transport"/>
    <property type="evidence" value="ECO:0007669"/>
    <property type="project" value="UniProtKB-KW"/>
</dbReference>
<dbReference type="InterPro" id="IPR012910">
    <property type="entry name" value="Plug_dom"/>
</dbReference>
<comment type="similarity">
    <text evidence="11">Belongs to the TonB-dependent receptor family.</text>
</comment>
<sequence length="216" mass="22800">MKNLMSTVAWTCLAAVIAAPAFAAEAADQGPTLEEITVTATKTETNLQQTPIAISVVTAASMDDRHADSLLSLQDGAIPSLRVATFEARQSALTVGIRGIVPFDANQTARDQGVGVYIDGVYLGRQQGLNAALFDLERIEVLRGPQGTLFGRNTEGGALNIVTKLPSGKFGGRFSMGAGNLGSYNAEVHQDFEEFNGISVKVDGLIQHQGPITKNP</sequence>
<keyword evidence="7" id="KW-0406">Ion transport</keyword>
<dbReference type="EMBL" id="CP068570">
    <property type="protein sequence ID" value="QQZ50816.1"/>
    <property type="molecule type" value="Genomic_DNA"/>
</dbReference>
<keyword evidence="2 11" id="KW-0813">Transport</keyword>
<evidence type="ECO:0000256" key="11">
    <source>
        <dbReference type="PROSITE-ProRule" id="PRU01360"/>
    </source>
</evidence>
<evidence type="ECO:0000256" key="10">
    <source>
        <dbReference type="ARBA" id="ARBA00023237"/>
    </source>
</evidence>
<gene>
    <name evidence="14" type="ORF">JKL49_05735</name>
</gene>
<evidence type="ECO:0000256" key="1">
    <source>
        <dbReference type="ARBA" id="ARBA00004571"/>
    </source>
</evidence>
<keyword evidence="12" id="KW-0732">Signal</keyword>
<dbReference type="PANTHER" id="PTHR32552:SF81">
    <property type="entry name" value="TONB-DEPENDENT OUTER MEMBRANE RECEPTOR"/>
    <property type="match status" value="1"/>
</dbReference>
<dbReference type="Gene3D" id="2.40.170.20">
    <property type="entry name" value="TonB-dependent receptor, beta-barrel domain"/>
    <property type="match status" value="1"/>
</dbReference>
<feature type="signal peptide" evidence="12">
    <location>
        <begin position="1"/>
        <end position="23"/>
    </location>
</feature>
<keyword evidence="8" id="KW-0798">TonB box</keyword>
<dbReference type="AlphaFoldDB" id="A0A974P3Z3"/>
<dbReference type="GO" id="GO:0009279">
    <property type="term" value="C:cell outer membrane"/>
    <property type="evidence" value="ECO:0007669"/>
    <property type="project" value="UniProtKB-SubCell"/>
</dbReference>
<evidence type="ECO:0000313" key="14">
    <source>
        <dbReference type="EMBL" id="QQZ50816.1"/>
    </source>
</evidence>
<comment type="subcellular location">
    <subcellularLocation>
        <location evidence="1 11">Cell outer membrane</location>
        <topology evidence="1 11">Multi-pass membrane protein</topology>
    </subcellularLocation>
</comment>
<evidence type="ECO:0000256" key="6">
    <source>
        <dbReference type="ARBA" id="ARBA00023004"/>
    </source>
</evidence>
<feature type="chain" id="PRO_5037538202" evidence="12">
    <location>
        <begin position="24"/>
        <end position="216"/>
    </location>
</feature>
<keyword evidence="9 11" id="KW-0472">Membrane</keyword>
<dbReference type="Pfam" id="PF07715">
    <property type="entry name" value="Plug"/>
    <property type="match status" value="1"/>
</dbReference>
<dbReference type="PROSITE" id="PS52016">
    <property type="entry name" value="TONB_DEPENDENT_REC_3"/>
    <property type="match status" value="1"/>
</dbReference>
<evidence type="ECO:0000256" key="2">
    <source>
        <dbReference type="ARBA" id="ARBA00022448"/>
    </source>
</evidence>
<protein>
    <submittedName>
        <fullName evidence="14">TonB-dependent receptor</fullName>
    </submittedName>
</protein>
<dbReference type="SUPFAM" id="SSF56935">
    <property type="entry name" value="Porins"/>
    <property type="match status" value="1"/>
</dbReference>
<keyword evidence="5 11" id="KW-0812">Transmembrane</keyword>
<reference evidence="14" key="1">
    <citation type="submission" date="2021-01" db="EMBL/GenBank/DDBJ databases">
        <title>Genome sequence of Phenylobacterium sp. 20VBR1 isolated from a valley glaceir, Ny-Alesund, Svalbard.</title>
        <authorList>
            <person name="Thomas F.A."/>
            <person name="Krishnan K.P."/>
            <person name="Sinha R.K."/>
        </authorList>
    </citation>
    <scope>NUCLEOTIDE SEQUENCE</scope>
    <source>
        <strain evidence="14">20VBR1</strain>
    </source>
</reference>
<evidence type="ECO:0000256" key="9">
    <source>
        <dbReference type="ARBA" id="ARBA00023136"/>
    </source>
</evidence>
<keyword evidence="4" id="KW-0410">Iron transport</keyword>
<name>A0A974P3Z3_9CAUL</name>
<accession>A0A974P3Z3</accession>
<dbReference type="InterPro" id="IPR036942">
    <property type="entry name" value="Beta-barrel_TonB_sf"/>
</dbReference>
<organism evidence="14">
    <name type="scientific">Phenylobacterium glaciei</name>
    <dbReference type="NCBI Taxonomy" id="2803784"/>
    <lineage>
        <taxon>Bacteria</taxon>
        <taxon>Pseudomonadati</taxon>
        <taxon>Pseudomonadota</taxon>
        <taxon>Alphaproteobacteria</taxon>
        <taxon>Caulobacterales</taxon>
        <taxon>Caulobacteraceae</taxon>
        <taxon>Phenylobacterium</taxon>
    </lineage>
</organism>
<evidence type="ECO:0000256" key="3">
    <source>
        <dbReference type="ARBA" id="ARBA00022452"/>
    </source>
</evidence>
<evidence type="ECO:0000256" key="4">
    <source>
        <dbReference type="ARBA" id="ARBA00022496"/>
    </source>
</evidence>
<evidence type="ECO:0000259" key="13">
    <source>
        <dbReference type="Pfam" id="PF07715"/>
    </source>
</evidence>
<evidence type="ECO:0000256" key="12">
    <source>
        <dbReference type="SAM" id="SignalP"/>
    </source>
</evidence>
<keyword evidence="6" id="KW-0408">Iron</keyword>
<evidence type="ECO:0000256" key="8">
    <source>
        <dbReference type="ARBA" id="ARBA00023077"/>
    </source>
</evidence>
<dbReference type="PANTHER" id="PTHR32552">
    <property type="entry name" value="FERRICHROME IRON RECEPTOR-RELATED"/>
    <property type="match status" value="1"/>
</dbReference>
<proteinExistence type="inferred from homology"/>
<feature type="domain" description="TonB-dependent receptor plug" evidence="13">
    <location>
        <begin position="47"/>
        <end position="158"/>
    </location>
</feature>
<keyword evidence="10 11" id="KW-0998">Cell outer membrane</keyword>
<keyword evidence="3 11" id="KW-1134">Transmembrane beta strand</keyword>
<dbReference type="InterPro" id="IPR039426">
    <property type="entry name" value="TonB-dep_rcpt-like"/>
</dbReference>
<evidence type="ECO:0000256" key="5">
    <source>
        <dbReference type="ARBA" id="ARBA00022692"/>
    </source>
</evidence>
<evidence type="ECO:0000256" key="7">
    <source>
        <dbReference type="ARBA" id="ARBA00023065"/>
    </source>
</evidence>
<keyword evidence="14" id="KW-0675">Receptor</keyword>